<evidence type="ECO:0000313" key="2">
    <source>
        <dbReference type="EMBL" id="CAD9680675.1"/>
    </source>
</evidence>
<gene>
    <name evidence="2" type="ORF">RMAR1173_LOCUS7998</name>
</gene>
<feature type="region of interest" description="Disordered" evidence="1">
    <location>
        <begin position="213"/>
        <end position="313"/>
    </location>
</feature>
<dbReference type="EMBL" id="HBHJ01012258">
    <property type="protein sequence ID" value="CAD9680675.1"/>
    <property type="molecule type" value="Transcribed_RNA"/>
</dbReference>
<protein>
    <submittedName>
        <fullName evidence="2">Uncharacterized protein</fullName>
    </submittedName>
</protein>
<evidence type="ECO:0000256" key="1">
    <source>
        <dbReference type="SAM" id="MobiDB-lite"/>
    </source>
</evidence>
<proteinExistence type="predicted"/>
<feature type="region of interest" description="Disordered" evidence="1">
    <location>
        <begin position="25"/>
        <end position="128"/>
    </location>
</feature>
<feature type="compositionally biased region" description="Polar residues" evidence="1">
    <location>
        <begin position="109"/>
        <end position="127"/>
    </location>
</feature>
<feature type="compositionally biased region" description="Polar residues" evidence="1">
    <location>
        <begin position="214"/>
        <end position="231"/>
    </location>
</feature>
<accession>A0A7S2RTX3</accession>
<reference evidence="2" key="1">
    <citation type="submission" date="2021-01" db="EMBL/GenBank/DDBJ databases">
        <authorList>
            <person name="Corre E."/>
            <person name="Pelletier E."/>
            <person name="Niang G."/>
            <person name="Scheremetjew M."/>
            <person name="Finn R."/>
            <person name="Kale V."/>
            <person name="Holt S."/>
            <person name="Cochrane G."/>
            <person name="Meng A."/>
            <person name="Brown T."/>
            <person name="Cohen L."/>
        </authorList>
    </citation>
    <scope>NUCLEOTIDE SEQUENCE</scope>
    <source>
        <strain evidence="2">CCMP1243</strain>
    </source>
</reference>
<dbReference type="AlphaFoldDB" id="A0A7S2RTX3"/>
<organism evidence="2">
    <name type="scientific">Rhizochromulina marina</name>
    <dbReference type="NCBI Taxonomy" id="1034831"/>
    <lineage>
        <taxon>Eukaryota</taxon>
        <taxon>Sar</taxon>
        <taxon>Stramenopiles</taxon>
        <taxon>Ochrophyta</taxon>
        <taxon>Dictyochophyceae</taxon>
        <taxon>Rhizochromulinales</taxon>
        <taxon>Rhizochromulina</taxon>
    </lineage>
</organism>
<name>A0A7S2RTX3_9STRA</name>
<feature type="compositionally biased region" description="Polar residues" evidence="1">
    <location>
        <begin position="261"/>
        <end position="277"/>
    </location>
</feature>
<sequence length="313" mass="33267">MAAEIHIHSLKTTNEQLIEELRMLRQQLEQQPIPSSPAPHTTGMAETPPKPSTQDAHTQTVPPPRRKFSNPTPRRAPARTFADACTDTAGLSAEHSSPGPPPAIPDTLSLVSASTQTEREPQLSSAKSRPKLDVDLEVFAGEAAALFEIFDDIMGSTAPEGGEEAWRHTSSLGTMAALSSLKQRARECRDEVAVLRGIVSSGVMRSHGKRKILSNVSSSAGGPEDSQSLRSTDFPRAVSEGSGRNRKVPPKLRGPAAYTLGGSSKQANGTDPPSGSINRAPGLVSRRHNPKAPMGEGAGEVSNLVLSFPSLRR</sequence>